<feature type="binding site" evidence="18">
    <location>
        <position position="442"/>
    </location>
    <ligand>
        <name>acetyl-CoA</name>
        <dbReference type="ChEBI" id="CHEBI:57288"/>
    </ligand>
</feature>
<dbReference type="InterPro" id="IPR038009">
    <property type="entry name" value="GlmU_C_LbH"/>
</dbReference>
<comment type="pathway">
    <text evidence="18">Nucleotide-sugar biosynthesis; UDP-N-acetyl-alpha-D-glucosamine biosynthesis; UDP-N-acetyl-alpha-D-glucosamine from N-acetyl-alpha-D-glucosamine 1-phosphate: step 1/1.</text>
</comment>
<evidence type="ECO:0000256" key="6">
    <source>
        <dbReference type="ARBA" id="ARBA00022695"/>
    </source>
</evidence>
<feature type="region of interest" description="Pyrophosphorylase" evidence="18">
    <location>
        <begin position="1"/>
        <end position="232"/>
    </location>
</feature>
<evidence type="ECO:0000256" key="9">
    <source>
        <dbReference type="ARBA" id="ARBA00022842"/>
    </source>
</evidence>
<evidence type="ECO:0000256" key="5">
    <source>
        <dbReference type="ARBA" id="ARBA00022679"/>
    </source>
</evidence>
<dbReference type="AlphaFoldDB" id="A0A6N7XQV0"/>
<keyword evidence="14 18" id="KW-0961">Cell wall biogenesis/degradation</keyword>
<feature type="binding site" evidence="18">
    <location>
        <position position="335"/>
    </location>
    <ligand>
        <name>UDP-N-acetyl-alpha-D-glucosamine</name>
        <dbReference type="ChEBI" id="CHEBI:57705"/>
    </ligand>
</feature>
<comment type="caution">
    <text evidence="20">The sequence shown here is derived from an EMBL/GenBank/DDBJ whole genome shotgun (WGS) entry which is preliminary data.</text>
</comment>
<feature type="region of interest" description="Linker" evidence="18">
    <location>
        <begin position="233"/>
        <end position="253"/>
    </location>
</feature>
<comment type="pathway">
    <text evidence="18">Bacterial outer membrane biogenesis; LPS lipid A biosynthesis.</text>
</comment>
<dbReference type="EC" id="2.3.1.157" evidence="18"/>
<dbReference type="NCBIfam" id="TIGR01173">
    <property type="entry name" value="glmU"/>
    <property type="match status" value="1"/>
</dbReference>
<evidence type="ECO:0000256" key="16">
    <source>
        <dbReference type="ARBA" id="ARBA00048493"/>
    </source>
</evidence>
<name>A0A6N7XQV0_9ACTN</name>
<feature type="binding site" evidence="18">
    <location>
        <position position="407"/>
    </location>
    <ligand>
        <name>acetyl-CoA</name>
        <dbReference type="ChEBI" id="CHEBI:57288"/>
    </ligand>
</feature>
<dbReference type="InterPro" id="IPR011004">
    <property type="entry name" value="Trimer_LpxA-like_sf"/>
</dbReference>
<feature type="binding site" evidence="18">
    <location>
        <position position="230"/>
    </location>
    <ligand>
        <name>Mg(2+)</name>
        <dbReference type="ChEBI" id="CHEBI:18420"/>
    </ligand>
</feature>
<evidence type="ECO:0000256" key="10">
    <source>
        <dbReference type="ARBA" id="ARBA00022960"/>
    </source>
</evidence>
<dbReference type="InterPro" id="IPR005882">
    <property type="entry name" value="Bifunctional_GlmU"/>
</dbReference>
<feature type="binding site" evidence="18">
    <location>
        <begin position="8"/>
        <end position="11"/>
    </location>
    <ligand>
        <name>UDP-N-acetyl-alpha-D-glucosamine</name>
        <dbReference type="ChEBI" id="CHEBI:57705"/>
    </ligand>
</feature>
<dbReference type="CDD" id="cd02540">
    <property type="entry name" value="GT2_GlmU_N_bac"/>
    <property type="match status" value="1"/>
</dbReference>
<dbReference type="Gene3D" id="2.160.10.10">
    <property type="entry name" value="Hexapeptide repeat proteins"/>
    <property type="match status" value="1"/>
</dbReference>
<dbReference type="GO" id="GO:0006048">
    <property type="term" value="P:UDP-N-acetylglucosamine biosynthetic process"/>
    <property type="evidence" value="ECO:0007669"/>
    <property type="project" value="UniProtKB-UniPathway"/>
</dbReference>
<evidence type="ECO:0000256" key="11">
    <source>
        <dbReference type="ARBA" id="ARBA00022984"/>
    </source>
</evidence>
<feature type="binding site" evidence="18">
    <location>
        <position position="74"/>
    </location>
    <ligand>
        <name>UDP-N-acetyl-alpha-D-glucosamine</name>
        <dbReference type="ChEBI" id="CHEBI:57705"/>
    </ligand>
</feature>
<dbReference type="GO" id="GO:0016020">
    <property type="term" value="C:membrane"/>
    <property type="evidence" value="ECO:0007669"/>
    <property type="project" value="GOC"/>
</dbReference>
<dbReference type="SUPFAM" id="SSF51161">
    <property type="entry name" value="Trimeric LpxA-like enzymes"/>
    <property type="match status" value="1"/>
</dbReference>
<dbReference type="GO" id="GO:0005737">
    <property type="term" value="C:cytoplasm"/>
    <property type="evidence" value="ECO:0007669"/>
    <property type="project" value="UniProtKB-SubCell"/>
</dbReference>
<comment type="similarity">
    <text evidence="2 18">In the C-terminal section; belongs to the transferase hexapeptide repeat family.</text>
</comment>
<comment type="pathway">
    <text evidence="18">Nucleotide-sugar biosynthesis; UDP-N-acetyl-alpha-D-glucosamine biosynthesis; N-acetyl-alpha-D-glucosamine 1-phosphate from alpha-D-glucosamine 6-phosphate (route II): step 2/2.</text>
</comment>
<keyword evidence="5 18" id="KW-0808">Transferase</keyword>
<evidence type="ECO:0000256" key="15">
    <source>
        <dbReference type="ARBA" id="ARBA00048247"/>
    </source>
</evidence>
<dbReference type="Proteomes" id="UP000469325">
    <property type="component" value="Unassembled WGS sequence"/>
</dbReference>
<feature type="domain" description="MobA-like NTP transferase" evidence="19">
    <location>
        <begin position="5"/>
        <end position="129"/>
    </location>
</feature>
<evidence type="ECO:0000256" key="2">
    <source>
        <dbReference type="ARBA" id="ARBA00007707"/>
    </source>
</evidence>
<keyword evidence="10 18" id="KW-0133">Cell shape</keyword>
<comment type="catalytic activity">
    <reaction evidence="16 18">
        <text>N-acetyl-alpha-D-glucosamine 1-phosphate + UTP + H(+) = UDP-N-acetyl-alpha-D-glucosamine + diphosphate</text>
        <dbReference type="Rhea" id="RHEA:13509"/>
        <dbReference type="ChEBI" id="CHEBI:15378"/>
        <dbReference type="ChEBI" id="CHEBI:33019"/>
        <dbReference type="ChEBI" id="CHEBI:46398"/>
        <dbReference type="ChEBI" id="CHEBI:57705"/>
        <dbReference type="ChEBI" id="CHEBI:57776"/>
        <dbReference type="EC" id="2.7.7.23"/>
    </reaction>
</comment>
<dbReference type="InterPro" id="IPR025877">
    <property type="entry name" value="MobA-like_NTP_Trfase"/>
</dbReference>
<keyword evidence="8 18" id="KW-0677">Repeat</keyword>
<keyword evidence="12 18" id="KW-0511">Multifunctional enzyme</keyword>
<evidence type="ECO:0000256" key="17">
    <source>
        <dbReference type="ARBA" id="ARBA00049628"/>
    </source>
</evidence>
<dbReference type="SUPFAM" id="SSF53448">
    <property type="entry name" value="Nucleotide-diphospho-sugar transferases"/>
    <property type="match status" value="1"/>
</dbReference>
<dbReference type="GO" id="GO:0008360">
    <property type="term" value="P:regulation of cell shape"/>
    <property type="evidence" value="ECO:0007669"/>
    <property type="project" value="UniProtKB-KW"/>
</dbReference>
<comment type="subunit">
    <text evidence="18">Homotrimer.</text>
</comment>
<dbReference type="HAMAP" id="MF_01631">
    <property type="entry name" value="GlmU"/>
    <property type="match status" value="1"/>
</dbReference>
<feature type="region of interest" description="N-acetyltransferase" evidence="18">
    <location>
        <begin position="254"/>
        <end position="463"/>
    </location>
</feature>
<evidence type="ECO:0000256" key="12">
    <source>
        <dbReference type="ARBA" id="ARBA00023268"/>
    </source>
</evidence>
<organism evidence="20 21">
    <name type="scientific">Olsenella porci</name>
    <dbReference type="NCBI Taxonomy" id="2652279"/>
    <lineage>
        <taxon>Bacteria</taxon>
        <taxon>Bacillati</taxon>
        <taxon>Actinomycetota</taxon>
        <taxon>Coriobacteriia</taxon>
        <taxon>Coriobacteriales</taxon>
        <taxon>Atopobiaceae</taxon>
        <taxon>Olsenella</taxon>
    </lineage>
</organism>
<feature type="binding site" evidence="18">
    <location>
        <position position="379"/>
    </location>
    <ligand>
        <name>UDP-N-acetyl-alpha-D-glucosamine</name>
        <dbReference type="ChEBI" id="CHEBI:57705"/>
    </ligand>
</feature>
<dbReference type="Pfam" id="PF00132">
    <property type="entry name" value="Hexapep"/>
    <property type="match status" value="1"/>
</dbReference>
<protein>
    <recommendedName>
        <fullName evidence="18">Bifunctional protein GlmU</fullName>
    </recommendedName>
    <domain>
        <recommendedName>
            <fullName evidence="18">UDP-N-acetylglucosamine pyrophosphorylase</fullName>
            <ecNumber evidence="18">2.7.7.23</ecNumber>
        </recommendedName>
        <alternativeName>
            <fullName evidence="18">N-acetylglucosamine-1-phosphate uridyltransferase</fullName>
        </alternativeName>
    </domain>
    <domain>
        <recommendedName>
            <fullName evidence="18">Glucosamine-1-phosphate N-acetyltransferase</fullName>
            <ecNumber evidence="18">2.3.1.157</ecNumber>
        </recommendedName>
    </domain>
</protein>
<dbReference type="UniPathway" id="UPA00113">
    <property type="reaction ID" value="UER00532"/>
</dbReference>
<dbReference type="Pfam" id="PF14602">
    <property type="entry name" value="Hexapep_2"/>
    <property type="match status" value="1"/>
</dbReference>
<evidence type="ECO:0000256" key="18">
    <source>
        <dbReference type="HAMAP-Rule" id="MF_01631"/>
    </source>
</evidence>
<evidence type="ECO:0000256" key="14">
    <source>
        <dbReference type="ARBA" id="ARBA00023316"/>
    </source>
</evidence>
<keyword evidence="4 18" id="KW-0963">Cytoplasm</keyword>
<feature type="binding site" evidence="18">
    <location>
        <position position="141"/>
    </location>
    <ligand>
        <name>UDP-N-acetyl-alpha-D-glucosamine</name>
        <dbReference type="ChEBI" id="CHEBI:57705"/>
    </ligand>
</feature>
<dbReference type="GO" id="GO:0000902">
    <property type="term" value="P:cell morphogenesis"/>
    <property type="evidence" value="ECO:0007669"/>
    <property type="project" value="UniProtKB-UniRule"/>
</dbReference>
<feature type="binding site" evidence="18">
    <location>
        <position position="22"/>
    </location>
    <ligand>
        <name>UDP-N-acetyl-alpha-D-glucosamine</name>
        <dbReference type="ChEBI" id="CHEBI:57705"/>
    </ligand>
</feature>
<evidence type="ECO:0000313" key="20">
    <source>
        <dbReference type="EMBL" id="MST71851.1"/>
    </source>
</evidence>
<keyword evidence="11 18" id="KW-0573">Peptidoglycan synthesis</keyword>
<dbReference type="GO" id="GO:0019134">
    <property type="term" value="F:glucosamine-1-phosphate N-acetyltransferase activity"/>
    <property type="evidence" value="ECO:0007669"/>
    <property type="project" value="UniProtKB-UniRule"/>
</dbReference>
<keyword evidence="13 18" id="KW-0012">Acyltransferase</keyword>
<dbReference type="CDD" id="cd03353">
    <property type="entry name" value="LbH_GlmU_C"/>
    <property type="match status" value="1"/>
</dbReference>
<dbReference type="PANTHER" id="PTHR43584:SF3">
    <property type="entry name" value="BIFUNCTIONAL PROTEIN GLMU"/>
    <property type="match status" value="1"/>
</dbReference>
<evidence type="ECO:0000256" key="7">
    <source>
        <dbReference type="ARBA" id="ARBA00022723"/>
    </source>
</evidence>
<evidence type="ECO:0000256" key="13">
    <source>
        <dbReference type="ARBA" id="ARBA00023315"/>
    </source>
</evidence>
<evidence type="ECO:0000313" key="21">
    <source>
        <dbReference type="Proteomes" id="UP000469325"/>
    </source>
</evidence>
<evidence type="ECO:0000256" key="8">
    <source>
        <dbReference type="ARBA" id="ARBA00022737"/>
    </source>
</evidence>
<dbReference type="InterPro" id="IPR050065">
    <property type="entry name" value="GlmU-like"/>
</dbReference>
<comment type="subcellular location">
    <subcellularLocation>
        <location evidence="1 18">Cytoplasm</location>
    </subcellularLocation>
</comment>
<feature type="binding site" evidence="18">
    <location>
        <position position="353"/>
    </location>
    <ligand>
        <name>UDP-N-acetyl-alpha-D-glucosamine</name>
        <dbReference type="ChEBI" id="CHEBI:57705"/>
    </ligand>
</feature>
<dbReference type="PANTHER" id="PTHR43584">
    <property type="entry name" value="NUCLEOTIDYL TRANSFERASE"/>
    <property type="match status" value="1"/>
</dbReference>
<feature type="binding site" evidence="18">
    <location>
        <position position="172"/>
    </location>
    <ligand>
        <name>UDP-N-acetyl-alpha-D-glucosamine</name>
        <dbReference type="ChEBI" id="CHEBI:57705"/>
    </ligand>
</feature>
<dbReference type="EC" id="2.7.7.23" evidence="18"/>
<feature type="binding site" evidence="18">
    <location>
        <position position="368"/>
    </location>
    <ligand>
        <name>UDP-N-acetyl-alpha-D-glucosamine</name>
        <dbReference type="ChEBI" id="CHEBI:57705"/>
    </ligand>
</feature>
<dbReference type="Pfam" id="PF12804">
    <property type="entry name" value="NTP_transf_3"/>
    <property type="match status" value="1"/>
</dbReference>
<dbReference type="UniPathway" id="UPA00973"/>
<keyword evidence="6 18" id="KW-0548">Nucleotidyltransferase</keyword>
<dbReference type="GO" id="GO:0003977">
    <property type="term" value="F:UDP-N-acetylglucosamine diphosphorylase activity"/>
    <property type="evidence" value="ECO:0007669"/>
    <property type="project" value="UniProtKB-UniRule"/>
</dbReference>
<feature type="binding site" evidence="18">
    <location>
        <position position="425"/>
    </location>
    <ligand>
        <name>acetyl-CoA</name>
        <dbReference type="ChEBI" id="CHEBI:57288"/>
    </ligand>
</feature>
<dbReference type="GO" id="GO:0000287">
    <property type="term" value="F:magnesium ion binding"/>
    <property type="evidence" value="ECO:0007669"/>
    <property type="project" value="UniProtKB-UniRule"/>
</dbReference>
<feature type="binding site" evidence="18">
    <location>
        <position position="104"/>
    </location>
    <ligand>
        <name>Mg(2+)</name>
        <dbReference type="ChEBI" id="CHEBI:18420"/>
    </ligand>
</feature>
<comment type="cofactor">
    <cofactor evidence="18">
        <name>Mg(2+)</name>
        <dbReference type="ChEBI" id="CHEBI:18420"/>
    </cofactor>
    <text evidence="18">Binds 1 Mg(2+) ion per subunit.</text>
</comment>
<comment type="function">
    <text evidence="17 18">Catalyzes the last two sequential reactions in the de novo biosynthetic pathway for UDP-N-acetylglucosamine (UDP-GlcNAc). The C-terminal domain catalyzes the transfer of acetyl group from acetyl coenzyme A to glucosamine-1-phosphate (GlcN-1-P) to produce N-acetylglucosamine-1-phosphate (GlcNAc-1-P), which is converted into UDP-GlcNAc by the transfer of uridine 5-monophosphate (from uridine 5-triphosphate), a reaction catalyzed by the N-terminal domain.</text>
</comment>
<keyword evidence="9 18" id="KW-0460">Magnesium</keyword>
<keyword evidence="7 18" id="KW-0479">Metal-binding</keyword>
<proteinExistence type="inferred from homology"/>
<dbReference type="GO" id="GO:0071555">
    <property type="term" value="P:cell wall organization"/>
    <property type="evidence" value="ECO:0007669"/>
    <property type="project" value="UniProtKB-KW"/>
</dbReference>
<feature type="binding site" evidence="18">
    <location>
        <begin position="79"/>
        <end position="80"/>
    </location>
    <ligand>
        <name>UDP-N-acetyl-alpha-D-glucosamine</name>
        <dbReference type="ChEBI" id="CHEBI:57705"/>
    </ligand>
</feature>
<sequence>MPVTAIVLAAGEGTRMKSRHPKVMHKMLDRPLVGWAVRSVKDAGADRVVVVVGNGADEVRSYLGTIPGVETVEQTERLGTGHATRVALEAAGVSDGTVVVTYGDTPLVRPETIRALVERVERGDQSACLLTMTPPDVSGYGRVVTDAEGQVERIIEDKDCTPEQRATLLECNSGVYAFDGAALATHIGEVGNDNVQGEYYLTDMPAILKSHGLGVVAQHVDDYAEMLGVNSRIQLAEATRAMQGRINRRLMAEGVTMMDPTQVWVGPDVTVGQDTELLPQTFLMGQTTVGTDCVIGPNSRLTNATVGNNCLVDETIIVDSAIDDDVKCGPRAYLRGGAHFHKGSKAGTHVEIKGSEVGEGSKVPHLSYIGDARLGRDVNIGGGSITCNYDGKHKSHTEIGDHVFVGSDTMMVAPVTIGDNALVGASSCITRDVPAGALALERSKMFVKEGWADEYWARLREED</sequence>
<evidence type="ECO:0000259" key="19">
    <source>
        <dbReference type="Pfam" id="PF12804"/>
    </source>
</evidence>
<comment type="catalytic activity">
    <reaction evidence="15 18">
        <text>alpha-D-glucosamine 1-phosphate + acetyl-CoA = N-acetyl-alpha-D-glucosamine 1-phosphate + CoA + H(+)</text>
        <dbReference type="Rhea" id="RHEA:13725"/>
        <dbReference type="ChEBI" id="CHEBI:15378"/>
        <dbReference type="ChEBI" id="CHEBI:57287"/>
        <dbReference type="ChEBI" id="CHEBI:57288"/>
        <dbReference type="ChEBI" id="CHEBI:57776"/>
        <dbReference type="ChEBI" id="CHEBI:58516"/>
        <dbReference type="EC" id="2.3.1.157"/>
    </reaction>
</comment>
<keyword evidence="21" id="KW-1185">Reference proteome</keyword>
<feature type="active site" description="Proton acceptor" evidence="18">
    <location>
        <position position="365"/>
    </location>
</feature>
<evidence type="ECO:0000256" key="4">
    <source>
        <dbReference type="ARBA" id="ARBA00022490"/>
    </source>
</evidence>
<evidence type="ECO:0000256" key="1">
    <source>
        <dbReference type="ARBA" id="ARBA00004496"/>
    </source>
</evidence>
<reference evidence="20 21" key="1">
    <citation type="submission" date="2019-08" db="EMBL/GenBank/DDBJ databases">
        <title>In-depth cultivation of the pig gut microbiome towards novel bacterial diversity and tailored functional studies.</title>
        <authorList>
            <person name="Wylensek D."/>
            <person name="Hitch T.C.A."/>
            <person name="Clavel T."/>
        </authorList>
    </citation>
    <scope>NUCLEOTIDE SEQUENCE [LARGE SCALE GENOMIC DNA]</scope>
    <source>
        <strain evidence="20 21">CA-Schmier-601-WT-1</strain>
    </source>
</reference>
<comment type="caution">
    <text evidence="18">Lacks conserved residue(s) required for the propagation of feature annotation.</text>
</comment>
<dbReference type="GO" id="GO:0009252">
    <property type="term" value="P:peptidoglycan biosynthetic process"/>
    <property type="evidence" value="ECO:0007669"/>
    <property type="project" value="UniProtKB-UniRule"/>
</dbReference>
<feature type="binding site" evidence="18">
    <location>
        <position position="230"/>
    </location>
    <ligand>
        <name>UDP-N-acetyl-alpha-D-glucosamine</name>
        <dbReference type="ChEBI" id="CHEBI:57705"/>
    </ligand>
</feature>
<feature type="binding site" evidence="18">
    <location>
        <position position="156"/>
    </location>
    <ligand>
        <name>UDP-N-acetyl-alpha-D-glucosamine</name>
        <dbReference type="ChEBI" id="CHEBI:57705"/>
    </ligand>
</feature>
<dbReference type="InterPro" id="IPR029044">
    <property type="entry name" value="Nucleotide-diphossugar_trans"/>
</dbReference>
<gene>
    <name evidence="18 20" type="primary">glmU</name>
    <name evidence="20" type="ORF">FYJ68_01830</name>
</gene>
<evidence type="ECO:0000256" key="3">
    <source>
        <dbReference type="ARBA" id="ARBA00007947"/>
    </source>
</evidence>
<feature type="binding site" evidence="18">
    <location>
        <begin position="388"/>
        <end position="389"/>
    </location>
    <ligand>
        <name>acetyl-CoA</name>
        <dbReference type="ChEBI" id="CHEBI:57288"/>
    </ligand>
</feature>
<dbReference type="GO" id="GO:0009245">
    <property type="term" value="P:lipid A biosynthetic process"/>
    <property type="evidence" value="ECO:0007669"/>
    <property type="project" value="UniProtKB-UniRule"/>
</dbReference>
<accession>A0A6N7XQV0</accession>
<dbReference type="EMBL" id="VUNC01000001">
    <property type="protein sequence ID" value="MST71851.1"/>
    <property type="molecule type" value="Genomic_DNA"/>
</dbReference>
<dbReference type="RefSeq" id="WP_154433594.1">
    <property type="nucleotide sequence ID" value="NZ_VUNC01000001.1"/>
</dbReference>
<feature type="binding site" evidence="18">
    <location>
        <begin position="102"/>
        <end position="104"/>
    </location>
    <ligand>
        <name>UDP-N-acetyl-alpha-D-glucosamine</name>
        <dbReference type="ChEBI" id="CHEBI:57705"/>
    </ligand>
</feature>
<dbReference type="Gene3D" id="3.90.550.10">
    <property type="entry name" value="Spore Coat Polysaccharide Biosynthesis Protein SpsA, Chain A"/>
    <property type="match status" value="1"/>
</dbReference>
<dbReference type="InterPro" id="IPR001451">
    <property type="entry name" value="Hexapep"/>
</dbReference>
<comment type="similarity">
    <text evidence="3 18">In the N-terminal section; belongs to the N-acetylglucosamine-1-phosphate uridyltransferase family.</text>
</comment>